<dbReference type="EMBL" id="BART01014514">
    <property type="protein sequence ID" value="GAG88915.1"/>
    <property type="molecule type" value="Genomic_DNA"/>
</dbReference>
<protein>
    <submittedName>
        <fullName evidence="1">Uncharacterized protein</fullName>
    </submittedName>
</protein>
<organism evidence="1">
    <name type="scientific">marine sediment metagenome</name>
    <dbReference type="NCBI Taxonomy" id="412755"/>
    <lineage>
        <taxon>unclassified sequences</taxon>
        <taxon>metagenomes</taxon>
        <taxon>ecological metagenomes</taxon>
    </lineage>
</organism>
<dbReference type="AlphaFoldDB" id="X1B1V3"/>
<name>X1B1V3_9ZZZZ</name>
<feature type="non-terminal residue" evidence="1">
    <location>
        <position position="30"/>
    </location>
</feature>
<accession>X1B1V3</accession>
<evidence type="ECO:0000313" key="1">
    <source>
        <dbReference type="EMBL" id="GAG88915.1"/>
    </source>
</evidence>
<reference evidence="1" key="1">
    <citation type="journal article" date="2014" name="Front. Microbiol.">
        <title>High frequency of phylogenetically diverse reductive dehalogenase-homologous genes in deep subseafloor sedimentary metagenomes.</title>
        <authorList>
            <person name="Kawai M."/>
            <person name="Futagami T."/>
            <person name="Toyoda A."/>
            <person name="Takaki Y."/>
            <person name="Nishi S."/>
            <person name="Hori S."/>
            <person name="Arai W."/>
            <person name="Tsubouchi T."/>
            <person name="Morono Y."/>
            <person name="Uchiyama I."/>
            <person name="Ito T."/>
            <person name="Fujiyama A."/>
            <person name="Inagaki F."/>
            <person name="Takami H."/>
        </authorList>
    </citation>
    <scope>NUCLEOTIDE SEQUENCE</scope>
    <source>
        <strain evidence="1">Expedition CK06-06</strain>
    </source>
</reference>
<comment type="caution">
    <text evidence="1">The sequence shown here is derived from an EMBL/GenBank/DDBJ whole genome shotgun (WGS) entry which is preliminary data.</text>
</comment>
<proteinExistence type="predicted"/>
<sequence length="30" mass="3488">MKTFYPVGLRPSSNFGDMLNLKKNYLNSHD</sequence>
<gene>
    <name evidence="1" type="ORF">S01H4_28891</name>
</gene>